<proteinExistence type="predicted"/>
<reference evidence="2" key="1">
    <citation type="submission" date="2019-10" db="EMBL/GenBank/DDBJ databases">
        <authorList>
            <consortium name="DOE Joint Genome Institute"/>
            <person name="Kuo A."/>
            <person name="Miyauchi S."/>
            <person name="Kiss E."/>
            <person name="Drula E."/>
            <person name="Kohler A."/>
            <person name="Sanchez-Garcia M."/>
            <person name="Andreopoulos B."/>
            <person name="Barry K.W."/>
            <person name="Bonito G."/>
            <person name="Buee M."/>
            <person name="Carver A."/>
            <person name="Chen C."/>
            <person name="Cichocki N."/>
            <person name="Clum A."/>
            <person name="Culley D."/>
            <person name="Crous P.W."/>
            <person name="Fauchery L."/>
            <person name="Girlanda M."/>
            <person name="Hayes R."/>
            <person name="Keri Z."/>
            <person name="LaButti K."/>
            <person name="Lipzen A."/>
            <person name="Lombard V."/>
            <person name="Magnuson J."/>
            <person name="Maillard F."/>
            <person name="Morin E."/>
            <person name="Murat C."/>
            <person name="Nolan M."/>
            <person name="Ohm R."/>
            <person name="Pangilinan J."/>
            <person name="Pereira M."/>
            <person name="Perotto S."/>
            <person name="Peter M."/>
            <person name="Riley R."/>
            <person name="Sitrit Y."/>
            <person name="Stielow B."/>
            <person name="Szollosi G."/>
            <person name="Zifcakova L."/>
            <person name="Stursova M."/>
            <person name="Spatafora J.W."/>
            <person name="Tedersoo L."/>
            <person name="Vaario L.-M."/>
            <person name="Yamada A."/>
            <person name="Yan M."/>
            <person name="Wang P."/>
            <person name="Xu J."/>
            <person name="Bruns T."/>
            <person name="Baldrian P."/>
            <person name="Vilgalys R."/>
            <person name="Henrissat B."/>
            <person name="Grigoriev I.V."/>
            <person name="Hibbett D."/>
            <person name="Nagy L.G."/>
            <person name="Martin F.M."/>
        </authorList>
    </citation>
    <scope>NUCLEOTIDE SEQUENCE</scope>
    <source>
        <strain evidence="2">Prilba</strain>
    </source>
</reference>
<keyword evidence="1" id="KW-0472">Membrane</keyword>
<dbReference type="EMBL" id="WHVB01000002">
    <property type="protein sequence ID" value="KAF8485716.1"/>
    <property type="molecule type" value="Genomic_DNA"/>
</dbReference>
<keyword evidence="3" id="KW-1185">Reference proteome</keyword>
<organism evidence="2 3">
    <name type="scientific">Russula ochroleuca</name>
    <dbReference type="NCBI Taxonomy" id="152965"/>
    <lineage>
        <taxon>Eukaryota</taxon>
        <taxon>Fungi</taxon>
        <taxon>Dikarya</taxon>
        <taxon>Basidiomycota</taxon>
        <taxon>Agaricomycotina</taxon>
        <taxon>Agaricomycetes</taxon>
        <taxon>Russulales</taxon>
        <taxon>Russulaceae</taxon>
        <taxon>Russula</taxon>
    </lineage>
</organism>
<evidence type="ECO:0000256" key="1">
    <source>
        <dbReference type="SAM" id="Phobius"/>
    </source>
</evidence>
<gene>
    <name evidence="2" type="ORF">DFH94DRAFT_707293</name>
</gene>
<comment type="caution">
    <text evidence="2">The sequence shown here is derived from an EMBL/GenBank/DDBJ whole genome shotgun (WGS) entry which is preliminary data.</text>
</comment>
<sequence>MHTYTIRFVTIFFLITSQSVSCTLRSRARVHAHWHTFVLVVENVVLAIVGMAQSCPLRRLHRGTSIRALNPCSPFPHPIIPFERKNAINPLSSCRRPDKQHPPLRTSN</sequence>
<keyword evidence="1" id="KW-1133">Transmembrane helix</keyword>
<feature type="transmembrane region" description="Helical" evidence="1">
    <location>
        <begin position="32"/>
        <end position="52"/>
    </location>
</feature>
<evidence type="ECO:0000313" key="3">
    <source>
        <dbReference type="Proteomes" id="UP000759537"/>
    </source>
</evidence>
<dbReference type="Proteomes" id="UP000759537">
    <property type="component" value="Unassembled WGS sequence"/>
</dbReference>
<name>A0A9P5TCU8_9AGAM</name>
<accession>A0A9P5TCU8</accession>
<reference evidence="2" key="2">
    <citation type="journal article" date="2020" name="Nat. Commun.">
        <title>Large-scale genome sequencing of mycorrhizal fungi provides insights into the early evolution of symbiotic traits.</title>
        <authorList>
            <person name="Miyauchi S."/>
            <person name="Kiss E."/>
            <person name="Kuo A."/>
            <person name="Drula E."/>
            <person name="Kohler A."/>
            <person name="Sanchez-Garcia M."/>
            <person name="Morin E."/>
            <person name="Andreopoulos B."/>
            <person name="Barry K.W."/>
            <person name="Bonito G."/>
            <person name="Buee M."/>
            <person name="Carver A."/>
            <person name="Chen C."/>
            <person name="Cichocki N."/>
            <person name="Clum A."/>
            <person name="Culley D."/>
            <person name="Crous P.W."/>
            <person name="Fauchery L."/>
            <person name="Girlanda M."/>
            <person name="Hayes R.D."/>
            <person name="Keri Z."/>
            <person name="LaButti K."/>
            <person name="Lipzen A."/>
            <person name="Lombard V."/>
            <person name="Magnuson J."/>
            <person name="Maillard F."/>
            <person name="Murat C."/>
            <person name="Nolan M."/>
            <person name="Ohm R.A."/>
            <person name="Pangilinan J."/>
            <person name="Pereira M.F."/>
            <person name="Perotto S."/>
            <person name="Peter M."/>
            <person name="Pfister S."/>
            <person name="Riley R."/>
            <person name="Sitrit Y."/>
            <person name="Stielow J.B."/>
            <person name="Szollosi G."/>
            <person name="Zifcakova L."/>
            <person name="Stursova M."/>
            <person name="Spatafora J.W."/>
            <person name="Tedersoo L."/>
            <person name="Vaario L.M."/>
            <person name="Yamada A."/>
            <person name="Yan M."/>
            <person name="Wang P."/>
            <person name="Xu J."/>
            <person name="Bruns T."/>
            <person name="Baldrian P."/>
            <person name="Vilgalys R."/>
            <person name="Dunand C."/>
            <person name="Henrissat B."/>
            <person name="Grigoriev I.V."/>
            <person name="Hibbett D."/>
            <person name="Nagy L.G."/>
            <person name="Martin F.M."/>
        </authorList>
    </citation>
    <scope>NUCLEOTIDE SEQUENCE</scope>
    <source>
        <strain evidence="2">Prilba</strain>
    </source>
</reference>
<evidence type="ECO:0000313" key="2">
    <source>
        <dbReference type="EMBL" id="KAF8485716.1"/>
    </source>
</evidence>
<keyword evidence="1" id="KW-0812">Transmembrane</keyword>
<dbReference type="AlphaFoldDB" id="A0A9P5TCU8"/>
<protein>
    <submittedName>
        <fullName evidence="2">Uncharacterized protein</fullName>
    </submittedName>
</protein>